<sequence>MKLKKKPKVTFTLDKVIEMFVFLIMLNFLLRACSLIMSILLQRSLALQTTKFVIQ</sequence>
<evidence type="ECO:0000313" key="2">
    <source>
        <dbReference type="EMBL" id="KEC55779.1"/>
    </source>
</evidence>
<feature type="transmembrane region" description="Helical" evidence="1">
    <location>
        <begin position="20"/>
        <end position="41"/>
    </location>
</feature>
<accession>A0A067W7L1</accession>
<keyword evidence="3" id="KW-1185">Reference proteome</keyword>
<dbReference type="HOGENOM" id="CLU_3022727_0_0_5"/>
<dbReference type="EMBL" id="AHPL01000006">
    <property type="protein sequence ID" value="KEC55779.1"/>
    <property type="molecule type" value="Genomic_DNA"/>
</dbReference>
<gene>
    <name evidence="2" type="ORF">O9A_00557</name>
</gene>
<dbReference type="Proteomes" id="UP000027015">
    <property type="component" value="Unassembled WGS sequence"/>
</dbReference>
<dbReference type="AlphaFoldDB" id="A0A067W7L1"/>
<protein>
    <submittedName>
        <fullName evidence="2">Uncharacterized protein</fullName>
    </submittedName>
</protein>
<reference evidence="2 3" key="1">
    <citation type="submission" date="2012-04" db="EMBL/GenBank/DDBJ databases">
        <title>The Genome Sequence of Bartonella koehlerae C-29.</title>
        <authorList>
            <consortium name="The Broad Institute Genome Sequencing Platform"/>
            <consortium name="The Broad Institute Genome Sequencing Center for Infectious Disease"/>
            <person name="Feldgarden M."/>
            <person name="Kirby J."/>
            <person name="Kosoy M."/>
            <person name="Birtles R."/>
            <person name="Probert W.S."/>
            <person name="Chiaraviglio L."/>
            <person name="Walker B."/>
            <person name="Young S.K."/>
            <person name="Zeng Q."/>
            <person name="Gargeya S."/>
            <person name="Fitzgerald M."/>
            <person name="Haas B."/>
            <person name="Abouelleil A."/>
            <person name="Alvarado L."/>
            <person name="Arachchi H.M."/>
            <person name="Berlin A.M."/>
            <person name="Chapman S.B."/>
            <person name="Goldberg J."/>
            <person name="Griggs A."/>
            <person name="Gujja S."/>
            <person name="Hansen M."/>
            <person name="Howarth C."/>
            <person name="Imamovic A."/>
            <person name="Larimer J."/>
            <person name="McCowen C."/>
            <person name="Montmayeur A."/>
            <person name="Murphy C."/>
            <person name="Neiman D."/>
            <person name="Pearson M."/>
            <person name="Priest M."/>
            <person name="Roberts A."/>
            <person name="Saif S."/>
            <person name="Shea T."/>
            <person name="Sisk P."/>
            <person name="Sykes S."/>
            <person name="Wortman J."/>
            <person name="Nusbaum C."/>
            <person name="Birren B."/>
        </authorList>
    </citation>
    <scope>NUCLEOTIDE SEQUENCE [LARGE SCALE GENOMIC DNA]</scope>
    <source>
        <strain evidence="2 3">C-29</strain>
    </source>
</reference>
<keyword evidence="1" id="KW-1133">Transmembrane helix</keyword>
<proteinExistence type="predicted"/>
<name>A0A067W7L1_9HYPH</name>
<keyword evidence="1" id="KW-0812">Transmembrane</keyword>
<evidence type="ECO:0000256" key="1">
    <source>
        <dbReference type="SAM" id="Phobius"/>
    </source>
</evidence>
<evidence type="ECO:0000313" key="3">
    <source>
        <dbReference type="Proteomes" id="UP000027015"/>
    </source>
</evidence>
<organism evidence="2 3">
    <name type="scientific">Bartonella koehlerae C-29</name>
    <dbReference type="NCBI Taxonomy" id="1134510"/>
    <lineage>
        <taxon>Bacteria</taxon>
        <taxon>Pseudomonadati</taxon>
        <taxon>Pseudomonadota</taxon>
        <taxon>Alphaproteobacteria</taxon>
        <taxon>Hyphomicrobiales</taxon>
        <taxon>Bartonellaceae</taxon>
        <taxon>Bartonella</taxon>
    </lineage>
</organism>
<comment type="caution">
    <text evidence="2">The sequence shown here is derived from an EMBL/GenBank/DDBJ whole genome shotgun (WGS) entry which is preliminary data.</text>
</comment>
<keyword evidence="1" id="KW-0472">Membrane</keyword>